<keyword evidence="9" id="KW-1185">Reference proteome</keyword>
<name>A0A067QSE1_ZOONE</name>
<evidence type="ECO:0000313" key="8">
    <source>
        <dbReference type="EMBL" id="KDR12777.1"/>
    </source>
</evidence>
<proteinExistence type="inferred from homology"/>
<dbReference type="InterPro" id="IPR040322">
    <property type="entry name" value="TROVE2"/>
</dbReference>
<feature type="domain" description="TROVE" evidence="7">
    <location>
        <begin position="1"/>
        <end position="358"/>
    </location>
</feature>
<sequence length="532" mass="59189">MTSASSELKLKRFLHYGRETALYQPGDRYANKYFEPGNVTSIEALIADGKDTDPVAHIVKAFSDGYSAHPQSLVYALALCARQQTSEQLRAAAYNALKTVCKAPIDFFLFIKFAHDLSQSNSGCGHGWRRVVIDWYLRKEPMELCECVTKFRGQYGWTHRDIIKLSHPKSADVAMAAVLKYVIHGLKDAKKEFADKPEAQQVMTYLQTIEDFKHCDDEHNAARLIEMHSLTLEHVPAHFLKSKQVWNALIPNLSLGVLLQNLKRLGRLWFLKGNQPIVAKILDALNDQSAIGESNLHPAHVFVALRNYESLGRPTAFVPRTSQSDTKTKSTPQPHPKIIEALNQLLMSTFTLLVPTGMRYLVAIDVRNQMVHGKCWHCLTISPAQAAVLMTLCLVKAERDVTVAAFGAEGSMQPVELGKNISMQETQNRLKEIPNGPVDLSQPILWAMKLKKLVDVFIILTDTQVKQGKSNAVNSLQQYRTALNLPNAKLVTCGLGISKFAVACPDDPGMLDVAGFDAEVPRVVEAFSRGAF</sequence>
<gene>
    <name evidence="8" type="ORF">L798_13025</name>
</gene>
<organism evidence="8 9">
    <name type="scientific">Zootermopsis nevadensis</name>
    <name type="common">Dampwood termite</name>
    <dbReference type="NCBI Taxonomy" id="136037"/>
    <lineage>
        <taxon>Eukaryota</taxon>
        <taxon>Metazoa</taxon>
        <taxon>Ecdysozoa</taxon>
        <taxon>Arthropoda</taxon>
        <taxon>Hexapoda</taxon>
        <taxon>Insecta</taxon>
        <taxon>Pterygota</taxon>
        <taxon>Neoptera</taxon>
        <taxon>Polyneoptera</taxon>
        <taxon>Dictyoptera</taxon>
        <taxon>Blattodea</taxon>
        <taxon>Blattoidea</taxon>
        <taxon>Termitoidae</taxon>
        <taxon>Termopsidae</taxon>
        <taxon>Zootermopsis</taxon>
    </lineage>
</organism>
<dbReference type="GO" id="GO:0005737">
    <property type="term" value="C:cytoplasm"/>
    <property type="evidence" value="ECO:0007669"/>
    <property type="project" value="UniProtKB-SubCell"/>
</dbReference>
<dbReference type="InParanoid" id="A0A067QSE1"/>
<evidence type="ECO:0000256" key="2">
    <source>
        <dbReference type="ARBA" id="ARBA00007814"/>
    </source>
</evidence>
<dbReference type="FunCoup" id="A0A067QSE1">
    <property type="interactions" value="56"/>
</dbReference>
<comment type="similarity">
    <text evidence="2">Belongs to the Ro 60 kDa family.</text>
</comment>
<keyword evidence="6 8" id="KW-0687">Ribonucleoprotein</keyword>
<dbReference type="InterPro" id="IPR056800">
    <property type="entry name" value="vWA_Ro60"/>
</dbReference>
<reference evidence="8 9" key="1">
    <citation type="journal article" date="2014" name="Nat. Commun.">
        <title>Molecular traces of alternative social organization in a termite genome.</title>
        <authorList>
            <person name="Terrapon N."/>
            <person name="Li C."/>
            <person name="Robertson H.M."/>
            <person name="Ji L."/>
            <person name="Meng X."/>
            <person name="Booth W."/>
            <person name="Chen Z."/>
            <person name="Childers C.P."/>
            <person name="Glastad K.M."/>
            <person name="Gokhale K."/>
            <person name="Gowin J."/>
            <person name="Gronenberg W."/>
            <person name="Hermansen R.A."/>
            <person name="Hu H."/>
            <person name="Hunt B.G."/>
            <person name="Huylmans A.K."/>
            <person name="Khalil S.M."/>
            <person name="Mitchell R.D."/>
            <person name="Munoz-Torres M.C."/>
            <person name="Mustard J.A."/>
            <person name="Pan H."/>
            <person name="Reese J.T."/>
            <person name="Scharf M.E."/>
            <person name="Sun F."/>
            <person name="Vogel H."/>
            <person name="Xiao J."/>
            <person name="Yang W."/>
            <person name="Yang Z."/>
            <person name="Yang Z."/>
            <person name="Zhou J."/>
            <person name="Zhu J."/>
            <person name="Brent C.S."/>
            <person name="Elsik C.G."/>
            <person name="Goodisman M.A."/>
            <person name="Liberles D.A."/>
            <person name="Roe R.M."/>
            <person name="Vargo E.L."/>
            <person name="Vilcinskas A."/>
            <person name="Wang J."/>
            <person name="Bornberg-Bauer E."/>
            <person name="Korb J."/>
            <person name="Zhang G."/>
            <person name="Liebig J."/>
        </authorList>
    </citation>
    <scope>NUCLEOTIDE SEQUENCE [LARGE SCALE GENOMIC DNA]</scope>
    <source>
        <tissue evidence="8">Whole organism</tissue>
    </source>
</reference>
<dbReference type="OrthoDB" id="6098064at2759"/>
<dbReference type="Pfam" id="PF25045">
    <property type="entry name" value="vWA_Ro60"/>
    <property type="match status" value="1"/>
</dbReference>
<dbReference type="Pfam" id="PF05731">
    <property type="entry name" value="TROVE"/>
    <property type="match status" value="1"/>
</dbReference>
<dbReference type="GO" id="GO:1990904">
    <property type="term" value="C:ribonucleoprotein complex"/>
    <property type="evidence" value="ECO:0007669"/>
    <property type="project" value="UniProtKB-KW"/>
</dbReference>
<dbReference type="PANTHER" id="PTHR14202">
    <property type="entry name" value="60 KDA RIBONUCLEOPROTEIN SSA/RO"/>
    <property type="match status" value="1"/>
</dbReference>
<dbReference type="EMBL" id="KK852991">
    <property type="protein sequence ID" value="KDR12777.1"/>
    <property type="molecule type" value="Genomic_DNA"/>
</dbReference>
<dbReference type="eggNOG" id="KOG4465">
    <property type="taxonomic scope" value="Eukaryota"/>
</dbReference>
<accession>A0A067QSE1</accession>
<protein>
    <submittedName>
        <fullName evidence="8">60 kDa SS-A/Ro ribonucleoprotein</fullName>
    </submittedName>
</protein>
<dbReference type="PANTHER" id="PTHR14202:SF0">
    <property type="entry name" value="RNA-BINDING PROTEIN RO60"/>
    <property type="match status" value="1"/>
</dbReference>
<dbReference type="PROSITE" id="PS50988">
    <property type="entry name" value="TROVE"/>
    <property type="match status" value="1"/>
</dbReference>
<comment type="subcellular location">
    <subcellularLocation>
        <location evidence="1">Cytoplasm</location>
    </subcellularLocation>
</comment>
<evidence type="ECO:0000313" key="9">
    <source>
        <dbReference type="Proteomes" id="UP000027135"/>
    </source>
</evidence>
<dbReference type="AlphaFoldDB" id="A0A067QSE1"/>
<dbReference type="STRING" id="136037.A0A067QSE1"/>
<evidence type="ECO:0000256" key="3">
    <source>
        <dbReference type="ARBA" id="ARBA00022490"/>
    </source>
</evidence>
<keyword evidence="5" id="KW-0694">RNA-binding</keyword>
<dbReference type="SUPFAM" id="SSF140864">
    <property type="entry name" value="TROVE domain-like"/>
    <property type="match status" value="1"/>
</dbReference>
<evidence type="ECO:0000256" key="4">
    <source>
        <dbReference type="ARBA" id="ARBA00022723"/>
    </source>
</evidence>
<evidence type="ECO:0000256" key="1">
    <source>
        <dbReference type="ARBA" id="ARBA00004496"/>
    </source>
</evidence>
<keyword evidence="4" id="KW-0479">Metal-binding</keyword>
<dbReference type="Gene3D" id="3.40.50.410">
    <property type="entry name" value="von Willebrand factor, type A domain"/>
    <property type="match status" value="1"/>
</dbReference>
<dbReference type="InterPro" id="IPR037214">
    <property type="entry name" value="TROVE_dom_sf"/>
</dbReference>
<dbReference type="InterPro" id="IPR008858">
    <property type="entry name" value="TROVE_dom"/>
</dbReference>
<evidence type="ECO:0000256" key="6">
    <source>
        <dbReference type="ARBA" id="ARBA00023274"/>
    </source>
</evidence>
<dbReference type="GO" id="GO:0046872">
    <property type="term" value="F:metal ion binding"/>
    <property type="evidence" value="ECO:0007669"/>
    <property type="project" value="UniProtKB-KW"/>
</dbReference>
<dbReference type="InterPro" id="IPR036465">
    <property type="entry name" value="vWFA_dom_sf"/>
</dbReference>
<dbReference type="OMA" id="LCMAHVK"/>
<dbReference type="Proteomes" id="UP000027135">
    <property type="component" value="Unassembled WGS sequence"/>
</dbReference>
<dbReference type="SUPFAM" id="SSF53300">
    <property type="entry name" value="vWA-like"/>
    <property type="match status" value="1"/>
</dbReference>
<keyword evidence="3" id="KW-0963">Cytoplasm</keyword>
<evidence type="ECO:0000259" key="7">
    <source>
        <dbReference type="PROSITE" id="PS50988"/>
    </source>
</evidence>
<dbReference type="GO" id="GO:0003723">
    <property type="term" value="F:RNA binding"/>
    <property type="evidence" value="ECO:0007669"/>
    <property type="project" value="UniProtKB-KW"/>
</dbReference>
<evidence type="ECO:0000256" key="5">
    <source>
        <dbReference type="ARBA" id="ARBA00022884"/>
    </source>
</evidence>